<evidence type="ECO:0000256" key="7">
    <source>
        <dbReference type="SAM" id="MobiDB-lite"/>
    </source>
</evidence>
<evidence type="ECO:0000313" key="9">
    <source>
        <dbReference type="EMBL" id="KLC00823.1"/>
    </source>
</evidence>
<dbReference type="GO" id="GO:0005886">
    <property type="term" value="C:plasma membrane"/>
    <property type="evidence" value="ECO:0007669"/>
    <property type="project" value="UniProtKB-SubCell"/>
</dbReference>
<dbReference type="InterPro" id="IPR047695">
    <property type="entry name" value="T4SS_VirB10/PtlG"/>
</dbReference>
<feature type="region of interest" description="Disordered" evidence="7">
    <location>
        <begin position="136"/>
        <end position="165"/>
    </location>
</feature>
<dbReference type="Proteomes" id="UP000471082">
    <property type="component" value="Unassembled WGS sequence"/>
</dbReference>
<evidence type="ECO:0000313" key="13">
    <source>
        <dbReference type="Proteomes" id="UP000289372"/>
    </source>
</evidence>
<keyword evidence="6 8" id="KW-0472">Membrane</keyword>
<dbReference type="EMBL" id="JAAGYU010000062">
    <property type="protein sequence ID" value="NEL77374.1"/>
    <property type="molecule type" value="Genomic_DNA"/>
</dbReference>
<proteinExistence type="inferred from homology"/>
<dbReference type="InterPro" id="IPR042217">
    <property type="entry name" value="T4SS_VirB10/TrbI"/>
</dbReference>
<feature type="transmembrane region" description="Helical" evidence="8">
    <location>
        <begin position="33"/>
        <end position="52"/>
    </location>
</feature>
<evidence type="ECO:0000256" key="8">
    <source>
        <dbReference type="SAM" id="Phobius"/>
    </source>
</evidence>
<dbReference type="Proteomes" id="UP000289372">
    <property type="component" value="Unassembled WGS sequence"/>
</dbReference>
<comment type="similarity">
    <text evidence="2">Belongs to the TrbI/VirB10 family.</text>
</comment>
<gene>
    <name evidence="11" type="ORF">DB769_07795</name>
    <name evidence="10" type="ORF">G3W61_14125</name>
    <name evidence="9" type="ORF">XP315_23550</name>
</gene>
<reference evidence="9 12" key="1">
    <citation type="submission" date="2015-02" db="EMBL/GenBank/DDBJ databases">
        <title>Whole genome sequencing of multiple isolates of three species of pepper and tomato-infecting xanthomonads reveals genetic diversity in field strains and pinpoints effectors responsible for host specificity.</title>
        <authorList>
            <person name="Schwartz A."/>
            <person name="Dahlbeck D."/>
            <person name="Staskawicz B."/>
            <person name="Bart R."/>
            <person name="Potnis N."/>
            <person name="Minsavage G."/>
            <person name="Timilsina S."/>
            <person name="Goss E."/>
            <person name="Jones J."/>
            <person name="Vallad G."/>
            <person name="Barak J."/>
            <person name="Miller S."/>
            <person name="Ritchie D."/>
            <person name="Martins J.Jr."/>
            <person name="Patane J.S."/>
            <person name="Setubal J.C."/>
        </authorList>
    </citation>
    <scope>NUCLEOTIDE SEQUENCE [LARGE SCALE GENOMIC DNA]</scope>
    <source>
        <strain evidence="9 12">Xp3-15</strain>
    </source>
</reference>
<name>A0A0G8ZAB9_XANPE</name>
<dbReference type="CDD" id="cd16429">
    <property type="entry name" value="VirB10"/>
    <property type="match status" value="1"/>
</dbReference>
<reference evidence="10 14" key="3">
    <citation type="submission" date="2019-11" db="EMBL/GenBank/DDBJ databases">
        <title>Genome-resolved metagenomics to study the prevalence of co-infection and intraspecific heterogeneity among plant pathogen metapopulations.</title>
        <authorList>
            <person name="Newberry E."/>
            <person name="Bhandari R."/>
            <person name="Kemble J."/>
            <person name="Sikora E."/>
            <person name="Potnis N."/>
        </authorList>
    </citation>
    <scope>NUCLEOTIDE SEQUENCE [LARGE SCALE GENOMIC DNA]</scope>
    <source>
        <strain evidence="10">Xp_Tom_Tuscaloosa_18b</strain>
    </source>
</reference>
<dbReference type="InterPro" id="IPR005498">
    <property type="entry name" value="T4SS_VirB10/TraB/TrbI"/>
</dbReference>
<dbReference type="Pfam" id="PF03743">
    <property type="entry name" value="TrbI"/>
    <property type="match status" value="1"/>
</dbReference>
<reference evidence="11 13" key="2">
    <citation type="submission" date="2018-02" db="EMBL/GenBank/DDBJ databases">
        <title>Characterization of Xanthomonas diversity in transplant houses and field plants.</title>
        <authorList>
            <person name="Abrahamian P."/>
            <person name="Timilsina S."/>
            <person name="Minsavage G.V."/>
            <person name="Goss E.M."/>
            <person name="Jones J.B."/>
            <person name="Vallad G.E."/>
        </authorList>
    </citation>
    <scope>NUCLEOTIDE SEQUENCE [LARGE SCALE GENOMIC DNA]</scope>
    <source>
        <strain evidence="11 13">GEV2132</strain>
    </source>
</reference>
<evidence type="ECO:0000313" key="14">
    <source>
        <dbReference type="Proteomes" id="UP000471082"/>
    </source>
</evidence>
<feature type="region of interest" description="Disordered" evidence="7">
    <location>
        <begin position="1"/>
        <end position="26"/>
    </location>
</feature>
<dbReference type="EMBL" id="JZUY01000078">
    <property type="protein sequence ID" value="KLC00823.1"/>
    <property type="molecule type" value="Genomic_DNA"/>
</dbReference>
<accession>A0A0G8ZAB9</accession>
<dbReference type="Proteomes" id="UP000035369">
    <property type="component" value="Unassembled WGS sequence"/>
</dbReference>
<evidence type="ECO:0000313" key="12">
    <source>
        <dbReference type="Proteomes" id="UP000035369"/>
    </source>
</evidence>
<dbReference type="EMBL" id="PUUL01000037">
    <property type="protein sequence ID" value="RXD54936.1"/>
    <property type="molecule type" value="Genomic_DNA"/>
</dbReference>
<dbReference type="Gene3D" id="2.40.128.260">
    <property type="entry name" value="Type IV secretion system, VirB10/TraB/TrbI"/>
    <property type="match status" value="2"/>
</dbReference>
<sequence length="377" mass="38641">MSEANTQPELAALPGERGMPSVNDSQRGRGMKVAFVIGVIVILMALVSLALLKYTGKKSAAATKKASMEAPALPARSFTAPPASPTPPAPAEAVPGVQPTATAPSVPGSATGEEARPPAKLDKSASSLMVVSDDAASGGGASGAQSAAGAGARLGLEPSGTDGGGPMASLLSGTKTDARKAGMIGNRNFILAKGSSIDCALQTRLDSTVPGMTACVVTRNIFSDNGKVLLIERGSTVTGEYQSNMRQGMARIYVLWTRVKTPNGVVVNLDSPGADALGGAGLPGYVDNHFWKRFGGALMLSLVDDTARFATQGNGSSSGSNQFNFNSTGEASSNMAAEALKNTINIPPTLYKNQGEQIAIFIARDLDFSSVYDVQTQ</sequence>
<comment type="subcellular location">
    <subcellularLocation>
        <location evidence="1">Cell membrane</location>
        <topology evidence="1">Single-pass membrane protein</topology>
    </subcellularLocation>
</comment>
<evidence type="ECO:0000313" key="11">
    <source>
        <dbReference type="EMBL" id="RXD54936.1"/>
    </source>
</evidence>
<comment type="caution">
    <text evidence="10">The sequence shown here is derived from an EMBL/GenBank/DDBJ whole genome shotgun (WGS) entry which is preliminary data.</text>
</comment>
<protein>
    <submittedName>
        <fullName evidence="10">TrbI/VirB10 family protein</fullName>
    </submittedName>
    <submittedName>
        <fullName evidence="9">Type IV secretion protein VirB10</fullName>
    </submittedName>
    <submittedName>
        <fullName evidence="11">Type IV secretion system protein VirB10</fullName>
    </submittedName>
</protein>
<feature type="region of interest" description="Disordered" evidence="7">
    <location>
        <begin position="75"/>
        <end position="124"/>
    </location>
</feature>
<evidence type="ECO:0000256" key="4">
    <source>
        <dbReference type="ARBA" id="ARBA00022692"/>
    </source>
</evidence>
<evidence type="ECO:0000256" key="1">
    <source>
        <dbReference type="ARBA" id="ARBA00004162"/>
    </source>
</evidence>
<evidence type="ECO:0000256" key="5">
    <source>
        <dbReference type="ARBA" id="ARBA00022989"/>
    </source>
</evidence>
<keyword evidence="3" id="KW-1003">Cell membrane</keyword>
<dbReference type="AlphaFoldDB" id="A0A0G8ZAB9"/>
<evidence type="ECO:0000256" key="3">
    <source>
        <dbReference type="ARBA" id="ARBA00022475"/>
    </source>
</evidence>
<dbReference type="KEGG" id="xpe:BJD13_23970"/>
<organism evidence="10 14">
    <name type="scientific">Xanthomonas perforans</name>
    <dbReference type="NCBI Taxonomy" id="442694"/>
    <lineage>
        <taxon>Bacteria</taxon>
        <taxon>Pseudomonadati</taxon>
        <taxon>Pseudomonadota</taxon>
        <taxon>Gammaproteobacteria</taxon>
        <taxon>Lysobacterales</taxon>
        <taxon>Lysobacteraceae</taxon>
        <taxon>Xanthomonas</taxon>
    </lineage>
</organism>
<dbReference type="RefSeq" id="WP_029220872.1">
    <property type="nucleotide sequence ID" value="NZ_CP018476.1"/>
</dbReference>
<keyword evidence="4 8" id="KW-0812">Transmembrane</keyword>
<evidence type="ECO:0000256" key="6">
    <source>
        <dbReference type="ARBA" id="ARBA00023136"/>
    </source>
</evidence>
<evidence type="ECO:0000256" key="2">
    <source>
        <dbReference type="ARBA" id="ARBA00010265"/>
    </source>
</evidence>
<evidence type="ECO:0000313" key="10">
    <source>
        <dbReference type="EMBL" id="NEL77374.1"/>
    </source>
</evidence>
<feature type="compositionally biased region" description="Basic and acidic residues" evidence="7">
    <location>
        <begin position="113"/>
        <end position="123"/>
    </location>
</feature>
<dbReference type="GeneID" id="61780153"/>
<keyword evidence="12" id="KW-1185">Reference proteome</keyword>
<keyword evidence="5 8" id="KW-1133">Transmembrane helix</keyword>
<dbReference type="NCBIfam" id="NF038091">
    <property type="entry name" value="T4SS_VirB10"/>
    <property type="match status" value="1"/>
</dbReference>